<dbReference type="InterPro" id="IPR032135">
    <property type="entry name" value="DUF4817"/>
</dbReference>
<protein>
    <recommendedName>
        <fullName evidence="1">DUF4817 domain-containing protein</fullName>
    </recommendedName>
</protein>
<proteinExistence type="predicted"/>
<dbReference type="OrthoDB" id="6752614at2759"/>
<gene>
    <name evidence="2" type="ORF">PSYICH_LOCUS430</name>
</gene>
<name>A0A9P0G6J6_9CUCU</name>
<dbReference type="Pfam" id="PF16087">
    <property type="entry name" value="DUF4817"/>
    <property type="match status" value="1"/>
</dbReference>
<dbReference type="EMBL" id="OV651813">
    <property type="protein sequence ID" value="CAH1098705.1"/>
    <property type="molecule type" value="Genomic_DNA"/>
</dbReference>
<dbReference type="PANTHER" id="PTHR47326">
    <property type="entry name" value="TRANSPOSABLE ELEMENT TC3 TRANSPOSASE-LIKE PROTEIN"/>
    <property type="match status" value="1"/>
</dbReference>
<dbReference type="Proteomes" id="UP001153636">
    <property type="component" value="Chromosome 1"/>
</dbReference>
<organism evidence="2 3">
    <name type="scientific">Psylliodes chrysocephalus</name>
    <dbReference type="NCBI Taxonomy" id="3402493"/>
    <lineage>
        <taxon>Eukaryota</taxon>
        <taxon>Metazoa</taxon>
        <taxon>Ecdysozoa</taxon>
        <taxon>Arthropoda</taxon>
        <taxon>Hexapoda</taxon>
        <taxon>Insecta</taxon>
        <taxon>Pterygota</taxon>
        <taxon>Neoptera</taxon>
        <taxon>Endopterygota</taxon>
        <taxon>Coleoptera</taxon>
        <taxon>Polyphaga</taxon>
        <taxon>Cucujiformia</taxon>
        <taxon>Chrysomeloidea</taxon>
        <taxon>Chrysomelidae</taxon>
        <taxon>Galerucinae</taxon>
        <taxon>Alticini</taxon>
        <taxon>Psylliodes</taxon>
    </lineage>
</organism>
<keyword evidence="3" id="KW-1185">Reference proteome</keyword>
<accession>A0A9P0G6J6</accession>
<evidence type="ECO:0000313" key="3">
    <source>
        <dbReference type="Proteomes" id="UP001153636"/>
    </source>
</evidence>
<sequence>MLFSETEKASIIIHFAESKSIMQTRRRFFREFNKTAPTYKTIMKWFNIFKNNGSLAQKKKRNIGNDNHLHDTIGVYEFVTRSPKSSIRKIASHFNISRSKVH</sequence>
<reference evidence="2" key="1">
    <citation type="submission" date="2022-01" db="EMBL/GenBank/DDBJ databases">
        <authorList>
            <person name="King R."/>
        </authorList>
    </citation>
    <scope>NUCLEOTIDE SEQUENCE</scope>
</reference>
<evidence type="ECO:0000313" key="2">
    <source>
        <dbReference type="EMBL" id="CAH1098705.1"/>
    </source>
</evidence>
<evidence type="ECO:0000259" key="1">
    <source>
        <dbReference type="Pfam" id="PF16087"/>
    </source>
</evidence>
<dbReference type="PANTHER" id="PTHR47326:SF1">
    <property type="entry name" value="HTH PSQ-TYPE DOMAIN-CONTAINING PROTEIN"/>
    <property type="match status" value="1"/>
</dbReference>
<dbReference type="AlphaFoldDB" id="A0A9P0G6J6"/>
<feature type="domain" description="DUF4817" evidence="1">
    <location>
        <begin position="8"/>
        <end position="56"/>
    </location>
</feature>